<evidence type="ECO:0000256" key="1">
    <source>
        <dbReference type="ARBA" id="ARBA00008136"/>
    </source>
</evidence>
<comment type="similarity">
    <text evidence="1 8">Belongs to the SOS response-associated peptidase family.</text>
</comment>
<dbReference type="GO" id="GO:0006508">
    <property type="term" value="P:proteolysis"/>
    <property type="evidence" value="ECO:0007669"/>
    <property type="project" value="UniProtKB-KW"/>
</dbReference>
<evidence type="ECO:0000256" key="2">
    <source>
        <dbReference type="ARBA" id="ARBA00022670"/>
    </source>
</evidence>
<evidence type="ECO:0000256" key="5">
    <source>
        <dbReference type="ARBA" id="ARBA00023124"/>
    </source>
</evidence>
<evidence type="ECO:0000313" key="10">
    <source>
        <dbReference type="Proteomes" id="UP000215059"/>
    </source>
</evidence>
<organism evidence="9 10">
    <name type="scientific">Fictibacillus aquaticus</name>
    <dbReference type="NCBI Taxonomy" id="2021314"/>
    <lineage>
        <taxon>Bacteria</taxon>
        <taxon>Bacillati</taxon>
        <taxon>Bacillota</taxon>
        <taxon>Bacilli</taxon>
        <taxon>Bacillales</taxon>
        <taxon>Fictibacillaceae</taxon>
        <taxon>Fictibacillus</taxon>
    </lineage>
</organism>
<dbReference type="EMBL" id="NOII01000001">
    <property type="protein sequence ID" value="OYD59203.1"/>
    <property type="molecule type" value="Genomic_DNA"/>
</dbReference>
<evidence type="ECO:0000256" key="8">
    <source>
        <dbReference type="RuleBase" id="RU364100"/>
    </source>
</evidence>
<keyword evidence="4 8" id="KW-0378">Hydrolase</keyword>
<keyword evidence="10" id="KW-1185">Reference proteome</keyword>
<accession>A0A235FE06</accession>
<evidence type="ECO:0000256" key="4">
    <source>
        <dbReference type="ARBA" id="ARBA00022801"/>
    </source>
</evidence>
<dbReference type="EC" id="3.4.-.-" evidence="8"/>
<dbReference type="Proteomes" id="UP000215059">
    <property type="component" value="Unassembled WGS sequence"/>
</dbReference>
<evidence type="ECO:0000313" key="9">
    <source>
        <dbReference type="EMBL" id="OYD59203.1"/>
    </source>
</evidence>
<sequence length="240" mass="27556">MINGLITAITSWLVLSCSDSFIQSKGDDYMCGRYFLYADIEVIVDAFDLDQELEYEKRYNIAPSQGVLAVVAGRNAYKAGYLEWGYPVFYEGKAKPVINARAETVSEKQSFRESFAKRRCLILTSGYYEWRPEGRGKQPYRFTKRDEGLFAFAGIWTRNPEKKEKPAACAILTKQADHFFEPYHHRMPMFMSIEEGKKWLSYHDDELTRNSELKLEAIPVSAAVNNVKNNEPGCIEPITN</sequence>
<evidence type="ECO:0000256" key="7">
    <source>
        <dbReference type="ARBA" id="ARBA00023239"/>
    </source>
</evidence>
<dbReference type="InterPro" id="IPR003738">
    <property type="entry name" value="SRAP"/>
</dbReference>
<protein>
    <recommendedName>
        <fullName evidence="8">Abasic site processing protein</fullName>
        <ecNumber evidence="8">3.4.-.-</ecNumber>
    </recommendedName>
</protein>
<keyword evidence="6" id="KW-0238">DNA-binding</keyword>
<keyword evidence="3" id="KW-0227">DNA damage</keyword>
<reference evidence="9 10" key="1">
    <citation type="submission" date="2017-07" db="EMBL/GenBank/DDBJ databases">
        <title>Fictibacillus sp. nov. GDSW-R2A3 Genome sequencing and assembly.</title>
        <authorList>
            <person name="Mayilraj S."/>
        </authorList>
    </citation>
    <scope>NUCLEOTIDE SEQUENCE [LARGE SCALE GENOMIC DNA]</scope>
    <source>
        <strain evidence="9 10">GDSW-R2A3</strain>
    </source>
</reference>
<dbReference type="PANTHER" id="PTHR13604:SF0">
    <property type="entry name" value="ABASIC SITE PROCESSING PROTEIN HMCES"/>
    <property type="match status" value="1"/>
</dbReference>
<dbReference type="InterPro" id="IPR036590">
    <property type="entry name" value="SRAP-like"/>
</dbReference>
<name>A0A235FE06_9BACL</name>
<gene>
    <name evidence="9" type="ORF">CGZ90_04710</name>
</gene>
<keyword evidence="7" id="KW-0456">Lyase</keyword>
<dbReference type="GO" id="GO:0003697">
    <property type="term" value="F:single-stranded DNA binding"/>
    <property type="evidence" value="ECO:0007669"/>
    <property type="project" value="InterPro"/>
</dbReference>
<comment type="caution">
    <text evidence="9">The sequence shown here is derived from an EMBL/GenBank/DDBJ whole genome shotgun (WGS) entry which is preliminary data.</text>
</comment>
<dbReference type="PANTHER" id="PTHR13604">
    <property type="entry name" value="DC12-RELATED"/>
    <property type="match status" value="1"/>
</dbReference>
<keyword evidence="2 8" id="KW-0645">Protease</keyword>
<dbReference type="GO" id="GO:0008233">
    <property type="term" value="F:peptidase activity"/>
    <property type="evidence" value="ECO:0007669"/>
    <property type="project" value="UniProtKB-KW"/>
</dbReference>
<dbReference type="AlphaFoldDB" id="A0A235FE06"/>
<evidence type="ECO:0000256" key="3">
    <source>
        <dbReference type="ARBA" id="ARBA00022763"/>
    </source>
</evidence>
<dbReference type="GO" id="GO:0106300">
    <property type="term" value="P:protein-DNA covalent cross-linking repair"/>
    <property type="evidence" value="ECO:0007669"/>
    <property type="project" value="InterPro"/>
</dbReference>
<keyword evidence="5" id="KW-0190">Covalent protein-DNA linkage</keyword>
<proteinExistence type="inferred from homology"/>
<dbReference type="Gene3D" id="3.90.1680.10">
    <property type="entry name" value="SOS response associated peptidase-like"/>
    <property type="match status" value="1"/>
</dbReference>
<evidence type="ECO:0000256" key="6">
    <source>
        <dbReference type="ARBA" id="ARBA00023125"/>
    </source>
</evidence>
<dbReference type="GO" id="GO:0016829">
    <property type="term" value="F:lyase activity"/>
    <property type="evidence" value="ECO:0007669"/>
    <property type="project" value="UniProtKB-KW"/>
</dbReference>
<dbReference type="Pfam" id="PF02586">
    <property type="entry name" value="SRAP"/>
    <property type="match status" value="1"/>
</dbReference>
<dbReference type="SUPFAM" id="SSF143081">
    <property type="entry name" value="BB1717-like"/>
    <property type="match status" value="1"/>
</dbReference>
<dbReference type="OrthoDB" id="9782620at2"/>